<evidence type="ECO:0000313" key="2">
    <source>
        <dbReference type="Proteomes" id="UP000094723"/>
    </source>
</evidence>
<name>A0A1D7TST4_9LACO</name>
<accession>A0A1D7TST4</accession>
<gene>
    <name evidence="1" type="ORF">BHF65_07240</name>
</gene>
<evidence type="ECO:0000313" key="1">
    <source>
        <dbReference type="EMBL" id="AOO74016.1"/>
    </source>
</evidence>
<dbReference type="AlphaFoldDB" id="A0A1D7TST4"/>
<organism evidence="1 2">
    <name type="scientific">Ligilactobacillus salivarius</name>
    <dbReference type="NCBI Taxonomy" id="1624"/>
    <lineage>
        <taxon>Bacteria</taxon>
        <taxon>Bacillati</taxon>
        <taxon>Bacillota</taxon>
        <taxon>Bacilli</taxon>
        <taxon>Lactobacillales</taxon>
        <taxon>Lactobacillaceae</taxon>
        <taxon>Ligilactobacillus</taxon>
    </lineage>
</organism>
<proteinExistence type="predicted"/>
<reference evidence="1 2" key="1">
    <citation type="submission" date="2016-09" db="EMBL/GenBank/DDBJ databases">
        <title>Complete Genome Sequence of Lactobacillus salivarius Jin.</title>
        <authorList>
            <person name="Jin N."/>
            <person name="Li C."/>
            <person name="Wang M."/>
            <person name="Ren D."/>
            <person name="Di Y."/>
            <person name="Pan R."/>
            <person name="Du S."/>
            <person name="Lu H."/>
            <person name="Li X."/>
            <person name="Tian M."/>
        </authorList>
    </citation>
    <scope>NUCLEOTIDE SEQUENCE [LARGE SCALE GENOMIC DNA]</scope>
    <source>
        <strain evidence="1 2">CICC 23174</strain>
    </source>
</reference>
<dbReference type="RefSeq" id="WP_069469366.1">
    <property type="nucleotide sequence ID" value="NZ_CP017107.1"/>
</dbReference>
<sequence length="195" mass="22703">MIGIKNFKSHANKLKKLNKRSNQWTEYVTEDSFVYGYGGCLVKIRSNLDQKIKEDKKQDFVEKLFQQNKTKKETFVLPVKPIKQMFQIISHQCEIAKISFKDNTMIIRPDVCGVFDNAKYHFNSYYSIPNIEFAINTKLMMSLFVMLYNEQITDIQVGYDNSLKPIYFSNDELEVLASPYRLPGFGDENHVVGSI</sequence>
<protein>
    <submittedName>
        <fullName evidence="1">Uncharacterized protein</fullName>
    </submittedName>
</protein>
<dbReference type="Proteomes" id="UP000094723">
    <property type="component" value="Chromosome"/>
</dbReference>
<dbReference type="EMBL" id="CP017107">
    <property type="protein sequence ID" value="AOO74016.1"/>
    <property type="molecule type" value="Genomic_DNA"/>
</dbReference>